<reference evidence="2 3" key="1">
    <citation type="journal article" date="2018" name="Cell">
        <title>The Chara Genome: Secondary Complexity and Implications for Plant Terrestrialization.</title>
        <authorList>
            <person name="Nishiyama T."/>
            <person name="Sakayama H."/>
            <person name="Vries J.D."/>
            <person name="Buschmann H."/>
            <person name="Saint-Marcoux D."/>
            <person name="Ullrich K.K."/>
            <person name="Haas F.B."/>
            <person name="Vanderstraeten L."/>
            <person name="Becker D."/>
            <person name="Lang D."/>
            <person name="Vosolsobe S."/>
            <person name="Rombauts S."/>
            <person name="Wilhelmsson P.K.I."/>
            <person name="Janitza P."/>
            <person name="Kern R."/>
            <person name="Heyl A."/>
            <person name="Rumpler F."/>
            <person name="Villalobos L.I.A.C."/>
            <person name="Clay J.M."/>
            <person name="Skokan R."/>
            <person name="Toyoda A."/>
            <person name="Suzuki Y."/>
            <person name="Kagoshima H."/>
            <person name="Schijlen E."/>
            <person name="Tajeshwar N."/>
            <person name="Catarino B."/>
            <person name="Hetherington A.J."/>
            <person name="Saltykova A."/>
            <person name="Bonnot C."/>
            <person name="Breuninger H."/>
            <person name="Symeonidi A."/>
            <person name="Radhakrishnan G.V."/>
            <person name="Van Nieuwerburgh F."/>
            <person name="Deforce D."/>
            <person name="Chang C."/>
            <person name="Karol K.G."/>
            <person name="Hedrich R."/>
            <person name="Ulvskov P."/>
            <person name="Glockner G."/>
            <person name="Delwiche C.F."/>
            <person name="Petrasek J."/>
            <person name="Van de Peer Y."/>
            <person name="Friml J."/>
            <person name="Beilby M."/>
            <person name="Dolan L."/>
            <person name="Kohara Y."/>
            <person name="Sugano S."/>
            <person name="Fujiyama A."/>
            <person name="Delaux P.-M."/>
            <person name="Quint M."/>
            <person name="TheiBen G."/>
            <person name="Hagemann M."/>
            <person name="Harholt J."/>
            <person name="Dunand C."/>
            <person name="Zachgo S."/>
            <person name="Langdale J."/>
            <person name="Maumus F."/>
            <person name="Straeten D.V.D."/>
            <person name="Gould S.B."/>
            <person name="Rensing S.A."/>
        </authorList>
    </citation>
    <scope>NUCLEOTIDE SEQUENCE [LARGE SCALE GENOMIC DNA]</scope>
    <source>
        <strain evidence="2 3">S276</strain>
    </source>
</reference>
<evidence type="ECO:0000256" key="1">
    <source>
        <dbReference type="SAM" id="MobiDB-lite"/>
    </source>
</evidence>
<protein>
    <submittedName>
        <fullName evidence="2">Uncharacterized protein</fullName>
    </submittedName>
</protein>
<evidence type="ECO:0000313" key="3">
    <source>
        <dbReference type="Proteomes" id="UP000265515"/>
    </source>
</evidence>
<accession>A0A388MF47</accession>
<comment type="caution">
    <text evidence="2">The sequence shown here is derived from an EMBL/GenBank/DDBJ whole genome shotgun (WGS) entry which is preliminary data.</text>
</comment>
<gene>
    <name evidence="2" type="ORF">CBR_g60304</name>
</gene>
<feature type="region of interest" description="Disordered" evidence="1">
    <location>
        <begin position="271"/>
        <end position="388"/>
    </location>
</feature>
<organism evidence="2 3">
    <name type="scientific">Chara braunii</name>
    <name type="common">Braun's stonewort</name>
    <dbReference type="NCBI Taxonomy" id="69332"/>
    <lineage>
        <taxon>Eukaryota</taxon>
        <taxon>Viridiplantae</taxon>
        <taxon>Streptophyta</taxon>
        <taxon>Charophyceae</taxon>
        <taxon>Charales</taxon>
        <taxon>Characeae</taxon>
        <taxon>Chara</taxon>
    </lineage>
</organism>
<dbReference type="Gramene" id="GBG93198">
    <property type="protein sequence ID" value="GBG93198"/>
    <property type="gene ID" value="CBR_g60304"/>
</dbReference>
<dbReference type="EMBL" id="BFEA01001289">
    <property type="protein sequence ID" value="GBG93198.1"/>
    <property type="molecule type" value="Genomic_DNA"/>
</dbReference>
<name>A0A388MF47_CHABU</name>
<feature type="compositionally biased region" description="Basic and acidic residues" evidence="1">
    <location>
        <begin position="299"/>
        <end position="320"/>
    </location>
</feature>
<sequence>MNQDNHEDRPDSNEVPLSEQYRIRILIAKCYEDGIFPENLKHGEFVVENGVRVFKVNAQMDRLTTTWLKERTVTVIFRGEARDLPAKTREDLIRAYENGWFCKTFTRGFKRGRVHGEGPNVMSYVAKAREIAQWLIAKADDVVVIRGVEYRMLFKPWMTRAELKAQRRQEDETKFWVVALRVPLSAMFHVGDLVAQSMGPIIHRHPPESDPSRPKLMNLKFDLARDAEERFEAILLMMLEDGERYEVQFVCKSTPWCNRCRWWFHTENEGCPREGEAEENERDARGNTNRRPQRGDVVFQRDMREAVREPGMDSVGREGTSEAGGRGQIQESSGLARSGERGHHHQEREQQPRVGVNLQRREPACRGGSPIPNSYGIQPDVAATTGNR</sequence>
<dbReference type="AlphaFoldDB" id="A0A388MF47"/>
<keyword evidence="3" id="KW-1185">Reference proteome</keyword>
<feature type="compositionally biased region" description="Basic and acidic residues" evidence="1">
    <location>
        <begin position="338"/>
        <end position="351"/>
    </location>
</feature>
<proteinExistence type="predicted"/>
<evidence type="ECO:0000313" key="2">
    <source>
        <dbReference type="EMBL" id="GBG93198.1"/>
    </source>
</evidence>
<dbReference type="STRING" id="69332.A0A388MF47"/>
<dbReference type="Proteomes" id="UP000265515">
    <property type="component" value="Unassembled WGS sequence"/>
</dbReference>